<dbReference type="PANTHER" id="PTHR30332:SF24">
    <property type="entry name" value="SECRETIN GSPD-RELATED"/>
    <property type="match status" value="1"/>
</dbReference>
<keyword evidence="9" id="KW-0998">Cell outer membrane</keyword>
<feature type="region of interest" description="Disordered" evidence="11">
    <location>
        <begin position="300"/>
        <end position="345"/>
    </location>
</feature>
<dbReference type="GO" id="GO:0015628">
    <property type="term" value="P:protein secretion by the type II secretion system"/>
    <property type="evidence" value="ECO:0007669"/>
    <property type="project" value="InterPro"/>
</dbReference>
<dbReference type="InterPro" id="IPR049371">
    <property type="entry name" value="GspD-like_N0"/>
</dbReference>
<organism evidence="16 17">
    <name type="scientific">Chitinivorax tropicus</name>
    <dbReference type="NCBI Taxonomy" id="714531"/>
    <lineage>
        <taxon>Bacteria</taxon>
        <taxon>Pseudomonadati</taxon>
        <taxon>Pseudomonadota</taxon>
        <taxon>Betaproteobacteria</taxon>
        <taxon>Chitinivorax</taxon>
    </lineage>
</organism>
<dbReference type="PANTHER" id="PTHR30332">
    <property type="entry name" value="PROBABLE GENERAL SECRETION PATHWAY PROTEIN D"/>
    <property type="match status" value="1"/>
</dbReference>
<dbReference type="GO" id="GO:0009279">
    <property type="term" value="C:cell outer membrane"/>
    <property type="evidence" value="ECO:0007669"/>
    <property type="project" value="UniProtKB-SubCell"/>
</dbReference>
<evidence type="ECO:0000256" key="4">
    <source>
        <dbReference type="ARBA" id="ARBA00022452"/>
    </source>
</evidence>
<dbReference type="InterPro" id="IPR013356">
    <property type="entry name" value="T2SS_GspD"/>
</dbReference>
<feature type="domain" description="Type II/III secretion system secretin-like" evidence="13">
    <location>
        <begin position="473"/>
        <end position="636"/>
    </location>
</feature>
<comment type="similarity">
    <text evidence="2">Belongs to the bacterial secretin family. GSP D subfamily.</text>
</comment>
<keyword evidence="8" id="KW-0472">Membrane</keyword>
<evidence type="ECO:0000256" key="11">
    <source>
        <dbReference type="SAM" id="MobiDB-lite"/>
    </source>
</evidence>
<keyword evidence="7" id="KW-0653">Protein transport</keyword>
<proteinExistence type="inferred from homology"/>
<dbReference type="Pfam" id="PF03958">
    <property type="entry name" value="Secretin_N"/>
    <property type="match status" value="3"/>
</dbReference>
<reference evidence="16 17" key="1">
    <citation type="submission" date="2020-08" db="EMBL/GenBank/DDBJ databases">
        <title>Genomic Encyclopedia of Type Strains, Phase IV (KMG-IV): sequencing the most valuable type-strain genomes for metagenomic binning, comparative biology and taxonomic classification.</title>
        <authorList>
            <person name="Goeker M."/>
        </authorList>
    </citation>
    <scope>NUCLEOTIDE SEQUENCE [LARGE SCALE GENOMIC DNA]</scope>
    <source>
        <strain evidence="16 17">DSM 27165</strain>
    </source>
</reference>
<evidence type="ECO:0000256" key="7">
    <source>
        <dbReference type="ARBA" id="ARBA00022927"/>
    </source>
</evidence>
<keyword evidence="4" id="KW-1134">Transmembrane beta strand</keyword>
<evidence type="ECO:0000259" key="15">
    <source>
        <dbReference type="Pfam" id="PF21305"/>
    </source>
</evidence>
<comment type="subcellular location">
    <subcellularLocation>
        <location evidence="1 10">Cell outer membrane</location>
    </subcellularLocation>
</comment>
<protein>
    <submittedName>
        <fullName evidence="16">General secretion pathway protein D</fullName>
    </submittedName>
</protein>
<feature type="domain" description="GspD-like N0" evidence="15">
    <location>
        <begin position="30"/>
        <end position="99"/>
    </location>
</feature>
<dbReference type="Pfam" id="PF21305">
    <property type="entry name" value="type_II_gspD_N0"/>
    <property type="match status" value="1"/>
</dbReference>
<name>A0A840MR12_9PROT</name>
<dbReference type="Proteomes" id="UP000575898">
    <property type="component" value="Unassembled WGS sequence"/>
</dbReference>
<evidence type="ECO:0000256" key="10">
    <source>
        <dbReference type="RuleBase" id="RU004004"/>
    </source>
</evidence>
<dbReference type="NCBIfam" id="TIGR02517">
    <property type="entry name" value="type_II_gspD"/>
    <property type="match status" value="1"/>
</dbReference>
<dbReference type="InterPro" id="IPR050810">
    <property type="entry name" value="Bact_Secretion_Sys_Channel"/>
</dbReference>
<feature type="signal peptide" evidence="12">
    <location>
        <begin position="1"/>
        <end position="22"/>
    </location>
</feature>
<gene>
    <name evidence="16" type="ORF">HNQ59_002839</name>
</gene>
<sequence>MIRKTLPILLAATLFASSLSFAADENKVMLNFVNADIESTVKAVGLISGKNFVLDPRVKGTINIVSSTPVAKDLVYPILLSSLRLQGFSAVESTGVIKIVPEADAKQHFSVTADKNLSVTGDKIVTQVFPLKYESAAQLVPILRPLITPNNMIAAYNNANTLVITDYAENIKRINRIVASIDQPSSAEFFAIPLKHSSALDVASTLARLMPELGTSGIPGQPMVPGMGAEGVKRSSVIADPRSNSLLIRSETSATAQNVRRLVEMLDQPAQSGSNINVVYLKNANATKLAQTLRSIITGDTSSSASSSSSSGLSQNSAPMQGGMPSSPLSPVATNSSASNSASGAQGGMIQADVATNSLIITAPDYVYRNIRAVIDKLDVRRAQVYLEALIAEVNAGDTSEFGFQWLTADGLKDGAPSYRGFGGTNFGEGGKNILNVLQNPLGAASGLSVGVARGKISLGGKDYLNLGMLARALEDNKAGNVLSTPNLLTLDNEDAKILVGQNVPFKTTSQPQSGNTTNPFTTFERKDIGITLSVTPQISEGGGITMKIFQEVSSIDDSAIKSEDLITKKRTIESKVLVDDGQIIVLGGLIENKVNSGVSKVPLLGDIPILGNLFKYESRTSTKTNLMVFLRPVVLKDGAAATALSGDRYEYIREQQRDFKLPDSFVLHNPPTVVAPELTPIQKTKPDSKTEAASQPAVDQPASEKK</sequence>
<dbReference type="RefSeq" id="WP_184040567.1">
    <property type="nucleotide sequence ID" value="NZ_JACHHY010000018.1"/>
</dbReference>
<evidence type="ECO:0000256" key="5">
    <source>
        <dbReference type="ARBA" id="ARBA00022692"/>
    </source>
</evidence>
<dbReference type="GO" id="GO:0015627">
    <property type="term" value="C:type II protein secretion system complex"/>
    <property type="evidence" value="ECO:0007669"/>
    <property type="project" value="InterPro"/>
</dbReference>
<comment type="caution">
    <text evidence="16">The sequence shown here is derived from an EMBL/GenBank/DDBJ whole genome shotgun (WGS) entry which is preliminary data.</text>
</comment>
<keyword evidence="6 12" id="KW-0732">Signal</keyword>
<feature type="domain" description="NolW-like" evidence="14">
    <location>
        <begin position="278"/>
        <end position="384"/>
    </location>
</feature>
<dbReference type="InterPro" id="IPR004846">
    <property type="entry name" value="T2SS/T3SS_dom"/>
</dbReference>
<dbReference type="PRINTS" id="PR00811">
    <property type="entry name" value="BCTERIALGSPD"/>
</dbReference>
<keyword evidence="5" id="KW-0812">Transmembrane</keyword>
<evidence type="ECO:0000256" key="3">
    <source>
        <dbReference type="ARBA" id="ARBA00022448"/>
    </source>
</evidence>
<keyword evidence="17" id="KW-1185">Reference proteome</keyword>
<dbReference type="Gene3D" id="3.30.1370.120">
    <property type="match status" value="3"/>
</dbReference>
<dbReference type="InterPro" id="IPR005644">
    <property type="entry name" value="NolW-like"/>
</dbReference>
<evidence type="ECO:0000256" key="1">
    <source>
        <dbReference type="ARBA" id="ARBA00004442"/>
    </source>
</evidence>
<accession>A0A840MR12</accession>
<evidence type="ECO:0000256" key="9">
    <source>
        <dbReference type="ARBA" id="ARBA00023237"/>
    </source>
</evidence>
<evidence type="ECO:0000256" key="8">
    <source>
        <dbReference type="ARBA" id="ARBA00023136"/>
    </source>
</evidence>
<feature type="compositionally biased region" description="Low complexity" evidence="11">
    <location>
        <begin position="302"/>
        <end position="317"/>
    </location>
</feature>
<dbReference type="AlphaFoldDB" id="A0A840MR12"/>
<evidence type="ECO:0000256" key="2">
    <source>
        <dbReference type="ARBA" id="ARBA00006980"/>
    </source>
</evidence>
<evidence type="ECO:0000259" key="13">
    <source>
        <dbReference type="Pfam" id="PF00263"/>
    </source>
</evidence>
<feature type="domain" description="NolW-like" evidence="14">
    <location>
        <begin position="191"/>
        <end position="271"/>
    </location>
</feature>
<feature type="region of interest" description="Disordered" evidence="11">
    <location>
        <begin position="671"/>
        <end position="707"/>
    </location>
</feature>
<dbReference type="InterPro" id="IPR001775">
    <property type="entry name" value="GspD/PilQ"/>
</dbReference>
<evidence type="ECO:0000256" key="6">
    <source>
        <dbReference type="ARBA" id="ARBA00022729"/>
    </source>
</evidence>
<feature type="domain" description="NolW-like" evidence="14">
    <location>
        <begin position="126"/>
        <end position="186"/>
    </location>
</feature>
<keyword evidence="3 10" id="KW-0813">Transport</keyword>
<evidence type="ECO:0000259" key="14">
    <source>
        <dbReference type="Pfam" id="PF03958"/>
    </source>
</evidence>
<dbReference type="Pfam" id="PF00263">
    <property type="entry name" value="Secretin"/>
    <property type="match status" value="1"/>
</dbReference>
<evidence type="ECO:0000313" key="17">
    <source>
        <dbReference type="Proteomes" id="UP000575898"/>
    </source>
</evidence>
<feature type="chain" id="PRO_5032295367" evidence="12">
    <location>
        <begin position="23"/>
        <end position="707"/>
    </location>
</feature>
<dbReference type="EMBL" id="JACHHY010000018">
    <property type="protein sequence ID" value="MBB5019537.1"/>
    <property type="molecule type" value="Genomic_DNA"/>
</dbReference>
<evidence type="ECO:0000256" key="12">
    <source>
        <dbReference type="SAM" id="SignalP"/>
    </source>
</evidence>
<dbReference type="InterPro" id="IPR038591">
    <property type="entry name" value="NolW-like_sf"/>
</dbReference>
<evidence type="ECO:0000313" key="16">
    <source>
        <dbReference type="EMBL" id="MBB5019537.1"/>
    </source>
</evidence>